<accession>A0A1B9B771</accession>
<keyword evidence="4" id="KW-1185">Reference proteome</keyword>
<feature type="region of interest" description="Disordered" evidence="2">
    <location>
        <begin position="214"/>
        <end position="254"/>
    </location>
</feature>
<protein>
    <submittedName>
        <fullName evidence="3">Uncharacterized protein</fullName>
    </submittedName>
</protein>
<evidence type="ECO:0000313" key="4">
    <source>
        <dbReference type="Proteomes" id="UP000092578"/>
    </source>
</evidence>
<dbReference type="RefSeq" id="WP_065409593.1">
    <property type="nucleotide sequence ID" value="NZ_MAYT01000003.1"/>
</dbReference>
<comment type="caution">
    <text evidence="3">The sequence shown here is derived from an EMBL/GenBank/DDBJ whole genome shotgun (WGS) entry which is preliminary data.</text>
</comment>
<feature type="compositionally biased region" description="Polar residues" evidence="2">
    <location>
        <begin position="379"/>
        <end position="399"/>
    </location>
</feature>
<proteinExistence type="predicted"/>
<dbReference type="AlphaFoldDB" id="A0A1B9B771"/>
<organism evidence="3 4">
    <name type="scientific">Pseudobacillus wudalianchiensis</name>
    <dbReference type="NCBI Taxonomy" id="1743143"/>
    <lineage>
        <taxon>Bacteria</taxon>
        <taxon>Bacillati</taxon>
        <taxon>Bacillota</taxon>
        <taxon>Bacilli</taxon>
        <taxon>Bacillales</taxon>
        <taxon>Bacillaceae</taxon>
        <taxon>Pseudobacillus</taxon>
    </lineage>
</organism>
<feature type="coiled-coil region" evidence="1">
    <location>
        <begin position="125"/>
        <end position="159"/>
    </location>
</feature>
<evidence type="ECO:0000256" key="2">
    <source>
        <dbReference type="SAM" id="MobiDB-lite"/>
    </source>
</evidence>
<evidence type="ECO:0000313" key="3">
    <source>
        <dbReference type="EMBL" id="OCA91945.1"/>
    </source>
</evidence>
<reference evidence="4" key="1">
    <citation type="submission" date="2016-05" db="EMBL/GenBank/DDBJ databases">
        <authorList>
            <person name="Liu B."/>
            <person name="Wang J."/>
            <person name="Zhu Y."/>
            <person name="Liu G."/>
            <person name="Chen Q."/>
            <person name="Chen Z."/>
            <person name="Lan J."/>
            <person name="Che J."/>
            <person name="Ge C."/>
            <person name="Shi H."/>
            <person name="Pan Z."/>
            <person name="Liu X."/>
        </authorList>
    </citation>
    <scope>NUCLEOTIDE SEQUENCE [LARGE SCALE GENOMIC DNA]</scope>
    <source>
        <strain evidence="4">FJAT-27215</strain>
    </source>
</reference>
<dbReference type="EMBL" id="MAYT01000003">
    <property type="protein sequence ID" value="OCA91945.1"/>
    <property type="molecule type" value="Genomic_DNA"/>
</dbReference>
<feature type="compositionally biased region" description="Basic and acidic residues" evidence="2">
    <location>
        <begin position="241"/>
        <end position="251"/>
    </location>
</feature>
<feature type="region of interest" description="Disordered" evidence="2">
    <location>
        <begin position="1"/>
        <end position="20"/>
    </location>
</feature>
<dbReference type="Proteomes" id="UP000092578">
    <property type="component" value="Unassembled WGS sequence"/>
</dbReference>
<sequence>MAMKRIFNQKGQNKKDDKSELEKQILRINALEVHVKQLLKFENQARSSMFEMSREKTVRRANEHDQKLIELNERTSKSEQTIRQITQFINHNQTASVEEGRVREERLLSLVEERLTAHINKEERMQETIQKCESYDRKLEELNERLNQFEQTVREVILFIHNRYDKAASVEERWLDVEEKFEKKLAAHTAKEDMLQKKISSLESQISKLMEQEQHLSNDHLRNEERDQSDKEELIVSDSSPDSRSEQRREAEEMDSISLPLQMRILALEKNYLLVNEVQAGLLKRVDELIEKWSGATKEEAENSPIQQESVFKTLYIDKLYLDKYEQNNNFEQLGIKSLSGALNIGATYGKEAVPKEITEQVKEDMEKMKVAKEEMEKPQTSTEEQSAPPNDGLSSEWNSKVFEEEAPYTDIVIEDDPSLGEDPV</sequence>
<keyword evidence="1" id="KW-0175">Coiled coil</keyword>
<feature type="region of interest" description="Disordered" evidence="2">
    <location>
        <begin position="406"/>
        <end position="425"/>
    </location>
</feature>
<feature type="compositionally biased region" description="Basic and acidic residues" evidence="2">
    <location>
        <begin position="214"/>
        <end position="234"/>
    </location>
</feature>
<name>A0A1B9B771_9BACI</name>
<feature type="region of interest" description="Disordered" evidence="2">
    <location>
        <begin position="370"/>
        <end position="401"/>
    </location>
</feature>
<evidence type="ECO:0000256" key="1">
    <source>
        <dbReference type="SAM" id="Coils"/>
    </source>
</evidence>
<gene>
    <name evidence="3" type="ORF">A8F95_18720</name>
</gene>